<dbReference type="AlphaFoldDB" id="A0A4Q8XQC8"/>
<proteinExistence type="predicted"/>
<comment type="caution">
    <text evidence="1">The sequence shown here is derived from an EMBL/GenBank/DDBJ whole genome shotgun (WGS) entry which is preliminary data.</text>
</comment>
<evidence type="ECO:0000313" key="2">
    <source>
        <dbReference type="Proteomes" id="UP000293652"/>
    </source>
</evidence>
<sequence length="61" mass="6668">MNQLTTLVERRSKPEVKDWPGVGEFAVYIPTQPVLSHFVALQDALGGTTKKASMIAKNSPL</sequence>
<dbReference type="Proteomes" id="UP000293652">
    <property type="component" value="Unassembled WGS sequence"/>
</dbReference>
<organism evidence="1 2">
    <name type="scientific">Rhizobium leguminosarum</name>
    <dbReference type="NCBI Taxonomy" id="384"/>
    <lineage>
        <taxon>Bacteria</taxon>
        <taxon>Pseudomonadati</taxon>
        <taxon>Pseudomonadota</taxon>
        <taxon>Alphaproteobacteria</taxon>
        <taxon>Hyphomicrobiales</taxon>
        <taxon>Rhizobiaceae</taxon>
        <taxon>Rhizobium/Agrobacterium group</taxon>
        <taxon>Rhizobium</taxon>
    </lineage>
</organism>
<dbReference type="RefSeq" id="WP_130671592.1">
    <property type="nucleotide sequence ID" value="NZ_SIOG01000009.1"/>
</dbReference>
<protein>
    <submittedName>
        <fullName evidence="1">Uncharacterized protein</fullName>
    </submittedName>
</protein>
<name>A0A4Q8XQC8_RHILE</name>
<accession>A0A4Q8XQC8</accession>
<evidence type="ECO:0000313" key="1">
    <source>
        <dbReference type="EMBL" id="TAX66106.1"/>
    </source>
</evidence>
<gene>
    <name evidence="1" type="ORF">ELI03_31625</name>
</gene>
<reference evidence="1 2" key="1">
    <citation type="submission" date="2019-02" db="EMBL/GenBank/DDBJ databases">
        <title>The genomic architecture of introgression among sibling species of bacteria.</title>
        <authorList>
            <person name="Cavassim M.I.A."/>
            <person name="Moeskjaer S."/>
            <person name="Moslemi C."/>
            <person name="Fields B."/>
            <person name="Bachmann A."/>
            <person name="Vilhjalmsson B."/>
            <person name="Schierup M.H."/>
            <person name="Young J.P.W."/>
            <person name="Andersen S.U."/>
        </authorList>
    </citation>
    <scope>NUCLEOTIDE SEQUENCE [LARGE SCALE GENOMIC DNA]</scope>
    <source>
        <strain evidence="1 2">SM145A</strain>
        <plasmid evidence="1">pSM145A_Rh05</plasmid>
    </source>
</reference>
<dbReference type="EMBL" id="SIPC01000005">
    <property type="protein sequence ID" value="TAX66106.1"/>
    <property type="molecule type" value="Genomic_DNA"/>
</dbReference>
<keyword evidence="1" id="KW-0614">Plasmid</keyword>
<geneLocation type="plasmid" evidence="1">
    <name>pSM145A_Rh05</name>
</geneLocation>